<sequence length="237" mass="25769">MDSQNRGRSPSASRQNPHRHTPSVSPHGAYRQGATGLGLENTLQGNPSDIYTNGFTNQSRGSLSGQYSFGGDFQSNPQEQYNQPDISSQTFLQASDFIQGGQQFGHQGTNGFNQDNNIFKPNLLDPNTSHTEFDGQFFQQSNNNNQGSIDPSFLDSQLDQSLTSIDLFNSNNNTMATANTQSPTPAHLLRPELNHHSSGNSPHHSPNLNQGAFAPSMHSRHASLDPSTAFGQGPEWG</sequence>
<gene>
    <name evidence="1" type="ORF">LTS18_014902</name>
</gene>
<name>A0ACC3DGS0_9PEZI</name>
<reference evidence="1" key="1">
    <citation type="submission" date="2024-09" db="EMBL/GenBank/DDBJ databases">
        <title>Black Yeasts Isolated from many extreme environments.</title>
        <authorList>
            <person name="Coleine C."/>
            <person name="Stajich J.E."/>
            <person name="Selbmann L."/>
        </authorList>
    </citation>
    <scope>NUCLEOTIDE SEQUENCE</scope>
    <source>
        <strain evidence="1">CCFEE 5737</strain>
    </source>
</reference>
<comment type="caution">
    <text evidence="1">The sequence shown here is derived from an EMBL/GenBank/DDBJ whole genome shotgun (WGS) entry which is preliminary data.</text>
</comment>
<organism evidence="1 2">
    <name type="scientific">Coniosporium uncinatum</name>
    <dbReference type="NCBI Taxonomy" id="93489"/>
    <lineage>
        <taxon>Eukaryota</taxon>
        <taxon>Fungi</taxon>
        <taxon>Dikarya</taxon>
        <taxon>Ascomycota</taxon>
        <taxon>Pezizomycotina</taxon>
        <taxon>Dothideomycetes</taxon>
        <taxon>Dothideomycetes incertae sedis</taxon>
        <taxon>Coniosporium</taxon>
    </lineage>
</organism>
<dbReference type="EMBL" id="JAWDJW010004864">
    <property type="protein sequence ID" value="KAK3071245.1"/>
    <property type="molecule type" value="Genomic_DNA"/>
</dbReference>
<feature type="non-terminal residue" evidence="1">
    <location>
        <position position="237"/>
    </location>
</feature>
<evidence type="ECO:0000313" key="2">
    <source>
        <dbReference type="Proteomes" id="UP001186974"/>
    </source>
</evidence>
<evidence type="ECO:0000313" key="1">
    <source>
        <dbReference type="EMBL" id="KAK3071245.1"/>
    </source>
</evidence>
<dbReference type="Proteomes" id="UP001186974">
    <property type="component" value="Unassembled WGS sequence"/>
</dbReference>
<accession>A0ACC3DGS0</accession>
<protein>
    <submittedName>
        <fullName evidence="1">Uncharacterized protein</fullName>
    </submittedName>
</protein>
<keyword evidence="2" id="KW-1185">Reference proteome</keyword>
<proteinExistence type="predicted"/>